<evidence type="ECO:0000259" key="21">
    <source>
        <dbReference type="PROSITE" id="PS50994"/>
    </source>
</evidence>
<dbReference type="GO" id="GO:0006508">
    <property type="term" value="P:proteolysis"/>
    <property type="evidence" value="ECO:0007669"/>
    <property type="project" value="UniProtKB-KW"/>
</dbReference>
<keyword evidence="14" id="KW-0548">Nucleotidyltransferase</keyword>
<evidence type="ECO:0000256" key="8">
    <source>
        <dbReference type="ARBA" id="ARBA00022759"/>
    </source>
</evidence>
<feature type="compositionally biased region" description="Gly residues" evidence="19">
    <location>
        <begin position="254"/>
        <end position="275"/>
    </location>
</feature>
<dbReference type="Pfam" id="PF14223">
    <property type="entry name" value="Retrotran_gag_2"/>
    <property type="match status" value="1"/>
</dbReference>
<keyword evidence="18" id="KW-0863">Zinc-finger</keyword>
<keyword evidence="13" id="KW-0695">RNA-directed DNA polymerase</keyword>
<evidence type="ECO:0000313" key="22">
    <source>
        <dbReference type="EMBL" id="PNX93875.1"/>
    </source>
</evidence>
<dbReference type="InterPro" id="IPR054722">
    <property type="entry name" value="PolX-like_BBD"/>
</dbReference>
<sequence>MATFGNGQFPANLPILDNKNYDRWCKQMKVVFGYQDVWEMVSNGVEQITETASDAEKVAYKELKKRDYKALFIIHQSVSPDIFEKVSDCESSKQAWDILAVAYGGGEKVKKVRLQTLRRQYELLQMEEKETVSDFFTRISKLVNSMKSCGEVISSQNRVEKILRSLSPRFDNIVVAIEESKDSSEITVDELQGSLEAHEQRMNERSSEKDKEVALNVQQNNNKDKKGKGKWNGNKGRGGYQNSNVKDKQDSTSGGNGGRGGRGYKGGRGGRGGRNNGNYKFDKKNVQCYNCQKYGHFADECRSKEETNDAEAKLARNDDDEGSVMLMVTTREEGECSDQWYLDTGCSTHMSGRKDWFISLKTTQNNQVKFANDSTMNVKGIGDVSIKRRDGKHAVISSVLYIPGMKCNLLSVGQLLEKEYKIVMEHKLLNVLDTRGNLLLKAPMSKNRTFKVQLNVMKHKCLMTASSREEWLWHYRMGHLNFKDLTVMQRQNMVTGLPKIEMPEEMCEDCIQSKQHRHSFSKDALSKTKSVLEVVYSDVCGPMQVDSIGGNKYFVSFIDDFSRKMWTYLISKKSDVLDVFKKFKLTVERQSGYKLKTLRTDGGGEYVSTEFAKFCDSEGIVHDVIPPYTPQQNGSAERRNRTIMNMVRCMLKGKHLPKELWGEAVSTATYTLNRCPTKRLDGITPEESWSGNKPSVKHLRVFGSIAYKHVPDQLRRKLDDKATMMILVGYHSTGGYKLYDPTNNNVVVSRDVVIDEMKEWDWHTKEKRNSTSIMLDEFEDNNEASTSTAAETADPRRSTRPRNLPPRLQDYELNQDNQVNDDGDLVHLAFMAESEPIDVDSALRSEKWRCAMKEELDSIESNHTWELVDLPYRKRAIDVKWVYKLKVNSKGEITRHKARLVAKGFLQREGIDYGEVFAPVTRMETIRLVTAIANINDWPMYQMDVKSAFLNGPIDEEVYVAQPPGFKVKNQESKVYRLKKALYGLKQAPRAWNKRMDKFLIEIGFEKCVTEHGVYVKKSDTKGIIVMCLYVDDLLITGSNDSYIGEFKSDLKKEFEMTDLGHMTYFLGIEFVRTKQGILMHQSKYASEILKKFDMDKCNSALSPAEPRLQLSSSENENDIDPTLYRKIIGSLRYLCNTRPDLTYSVGIVSRFMERPKTSHLTAVKRILRYVKGTLGVGILFPASDRNKQCKLVGYTDSNWCGDIEDRKSTAGYIFYFGEAPISWCSKKEPVVALSSCEAEYIAASLSTCQAIWLKNLIEELSQDKCESVTLRIDNVSAINLAKNPISHGKSKHIELRFHYLREQVNNGNLCLDYCKSEDQLADLLTKATAVNVFQRLRDKMGIEVIDNMN</sequence>
<dbReference type="InterPro" id="IPR025724">
    <property type="entry name" value="GAG-pre-integrase_dom"/>
</dbReference>
<dbReference type="SUPFAM" id="SSF57756">
    <property type="entry name" value="Retrovirus zinc finger-like domains"/>
    <property type="match status" value="1"/>
</dbReference>
<keyword evidence="10" id="KW-0067">ATP-binding</keyword>
<keyword evidence="14" id="KW-0239">DNA-directed DNA polymerase</keyword>
<dbReference type="ExpressionAtlas" id="A0A2K3MSU0">
    <property type="expression patterns" value="baseline"/>
</dbReference>
<evidence type="ECO:0000256" key="18">
    <source>
        <dbReference type="PROSITE-ProRule" id="PRU00047"/>
    </source>
</evidence>
<accession>A0A2K3MSU0</accession>
<name>A0A2K3MSU0_TRIPR</name>
<dbReference type="Pfam" id="PF13976">
    <property type="entry name" value="gag_pre-integrs"/>
    <property type="match status" value="1"/>
</dbReference>
<evidence type="ECO:0000256" key="5">
    <source>
        <dbReference type="ARBA" id="ARBA00022723"/>
    </source>
</evidence>
<evidence type="ECO:0000256" key="7">
    <source>
        <dbReference type="ARBA" id="ARBA00022750"/>
    </source>
</evidence>
<dbReference type="GO" id="GO:0004190">
    <property type="term" value="F:aspartic-type endopeptidase activity"/>
    <property type="evidence" value="ECO:0007669"/>
    <property type="project" value="UniProtKB-KW"/>
</dbReference>
<dbReference type="GO" id="GO:0003676">
    <property type="term" value="F:nucleic acid binding"/>
    <property type="evidence" value="ECO:0007669"/>
    <property type="project" value="InterPro"/>
</dbReference>
<dbReference type="InterPro" id="IPR043502">
    <property type="entry name" value="DNA/RNA_pol_sf"/>
</dbReference>
<evidence type="ECO:0000256" key="1">
    <source>
        <dbReference type="ARBA" id="ARBA00002180"/>
    </source>
</evidence>
<keyword evidence="8" id="KW-0255">Endonuclease</keyword>
<evidence type="ECO:0000256" key="11">
    <source>
        <dbReference type="ARBA" id="ARBA00022842"/>
    </source>
</evidence>
<dbReference type="PROSITE" id="PS50158">
    <property type="entry name" value="ZF_CCHC"/>
    <property type="match status" value="1"/>
</dbReference>
<keyword evidence="16" id="KW-0233">DNA recombination</keyword>
<feature type="region of interest" description="Disordered" evidence="19">
    <location>
        <begin position="778"/>
        <end position="815"/>
    </location>
</feature>
<keyword evidence="6" id="KW-0547">Nucleotide-binding</keyword>
<evidence type="ECO:0000256" key="19">
    <source>
        <dbReference type="SAM" id="MobiDB-lite"/>
    </source>
</evidence>
<proteinExistence type="predicted"/>
<keyword evidence="11" id="KW-0460">Magnesium</keyword>
<organism evidence="22 23">
    <name type="scientific">Trifolium pratense</name>
    <name type="common">Red clover</name>
    <dbReference type="NCBI Taxonomy" id="57577"/>
    <lineage>
        <taxon>Eukaryota</taxon>
        <taxon>Viridiplantae</taxon>
        <taxon>Streptophyta</taxon>
        <taxon>Embryophyta</taxon>
        <taxon>Tracheophyta</taxon>
        <taxon>Spermatophyta</taxon>
        <taxon>Magnoliopsida</taxon>
        <taxon>eudicotyledons</taxon>
        <taxon>Gunneridae</taxon>
        <taxon>Pentapetalae</taxon>
        <taxon>rosids</taxon>
        <taxon>fabids</taxon>
        <taxon>Fabales</taxon>
        <taxon>Fabaceae</taxon>
        <taxon>Papilionoideae</taxon>
        <taxon>50 kb inversion clade</taxon>
        <taxon>NPAAA clade</taxon>
        <taxon>Hologalegina</taxon>
        <taxon>IRL clade</taxon>
        <taxon>Trifolieae</taxon>
        <taxon>Trifolium</taxon>
    </lineage>
</organism>
<dbReference type="GO" id="GO:0008270">
    <property type="term" value="F:zinc ion binding"/>
    <property type="evidence" value="ECO:0007669"/>
    <property type="project" value="UniProtKB-KW"/>
</dbReference>
<dbReference type="InterPro" id="IPR036397">
    <property type="entry name" value="RNaseH_sf"/>
</dbReference>
<dbReference type="GO" id="GO:0015074">
    <property type="term" value="P:DNA integration"/>
    <property type="evidence" value="ECO:0007669"/>
    <property type="project" value="UniProtKB-KW"/>
</dbReference>
<gene>
    <name evidence="22" type="ORF">L195_g017037</name>
</gene>
<dbReference type="InterPro" id="IPR001878">
    <property type="entry name" value="Znf_CCHC"/>
</dbReference>
<dbReference type="GO" id="GO:0004519">
    <property type="term" value="F:endonuclease activity"/>
    <property type="evidence" value="ECO:0007669"/>
    <property type="project" value="UniProtKB-KW"/>
</dbReference>
<feature type="region of interest" description="Disordered" evidence="19">
    <location>
        <begin position="193"/>
        <end position="279"/>
    </location>
</feature>
<dbReference type="GO" id="GO:0006310">
    <property type="term" value="P:DNA recombination"/>
    <property type="evidence" value="ECO:0007669"/>
    <property type="project" value="UniProtKB-KW"/>
</dbReference>
<dbReference type="GO" id="GO:0003964">
    <property type="term" value="F:RNA-directed DNA polymerase activity"/>
    <property type="evidence" value="ECO:0007669"/>
    <property type="project" value="UniProtKB-KW"/>
</dbReference>
<feature type="domain" description="Integrase catalytic" evidence="21">
    <location>
        <begin position="525"/>
        <end position="693"/>
    </location>
</feature>
<dbReference type="Pfam" id="PF00098">
    <property type="entry name" value="zf-CCHC"/>
    <property type="match status" value="1"/>
</dbReference>
<dbReference type="InterPro" id="IPR013103">
    <property type="entry name" value="RVT_2"/>
</dbReference>
<evidence type="ECO:0000256" key="4">
    <source>
        <dbReference type="ARBA" id="ARBA00022722"/>
    </source>
</evidence>
<evidence type="ECO:0000259" key="20">
    <source>
        <dbReference type="PROSITE" id="PS50158"/>
    </source>
</evidence>
<dbReference type="InterPro" id="IPR039537">
    <property type="entry name" value="Retrotran_Ty1/copia-like"/>
</dbReference>
<reference evidence="22 23" key="1">
    <citation type="journal article" date="2014" name="Am. J. Bot.">
        <title>Genome assembly and annotation for red clover (Trifolium pratense; Fabaceae).</title>
        <authorList>
            <person name="Istvanek J."/>
            <person name="Jaros M."/>
            <person name="Krenek A."/>
            <person name="Repkova J."/>
        </authorList>
    </citation>
    <scope>NUCLEOTIDE SEQUENCE [LARGE SCALE GENOMIC DNA]</scope>
    <source>
        <strain evidence="23">cv. Tatra</strain>
        <tissue evidence="22">Young leaves</tissue>
    </source>
</reference>
<dbReference type="InterPro" id="IPR012337">
    <property type="entry name" value="RNaseH-like_sf"/>
</dbReference>
<dbReference type="Pfam" id="PF07727">
    <property type="entry name" value="RVT_2"/>
    <property type="match status" value="1"/>
</dbReference>
<dbReference type="CDD" id="cd09272">
    <property type="entry name" value="RNase_HI_RT_Ty1"/>
    <property type="match status" value="1"/>
</dbReference>
<evidence type="ECO:0000256" key="15">
    <source>
        <dbReference type="ARBA" id="ARBA00023113"/>
    </source>
</evidence>
<keyword evidence="4" id="KW-0540">Nuclease</keyword>
<evidence type="ECO:0000256" key="10">
    <source>
        <dbReference type="ARBA" id="ARBA00022840"/>
    </source>
</evidence>
<dbReference type="InterPro" id="IPR057670">
    <property type="entry name" value="SH3_retrovirus"/>
</dbReference>
<dbReference type="SUPFAM" id="SSF53098">
    <property type="entry name" value="Ribonuclease H-like"/>
    <property type="match status" value="1"/>
</dbReference>
<dbReference type="Proteomes" id="UP000236291">
    <property type="component" value="Unassembled WGS sequence"/>
</dbReference>
<keyword evidence="2" id="KW-1188">Viral release from host cell</keyword>
<keyword evidence="9" id="KW-0378">Hydrolase</keyword>
<dbReference type="SUPFAM" id="SSF56672">
    <property type="entry name" value="DNA/RNA polymerases"/>
    <property type="match status" value="1"/>
</dbReference>
<dbReference type="Pfam" id="PF25597">
    <property type="entry name" value="SH3_retrovirus"/>
    <property type="match status" value="1"/>
</dbReference>
<dbReference type="GO" id="GO:0005524">
    <property type="term" value="F:ATP binding"/>
    <property type="evidence" value="ECO:0007669"/>
    <property type="project" value="UniProtKB-KW"/>
</dbReference>
<evidence type="ECO:0000256" key="12">
    <source>
        <dbReference type="ARBA" id="ARBA00022908"/>
    </source>
</evidence>
<feature type="domain" description="CCHC-type" evidence="20">
    <location>
        <begin position="288"/>
        <end position="303"/>
    </location>
</feature>
<evidence type="ECO:0000256" key="2">
    <source>
        <dbReference type="ARBA" id="ARBA00022612"/>
    </source>
</evidence>
<keyword evidence="3" id="KW-0645">Protease</keyword>
<dbReference type="Gene3D" id="4.10.60.10">
    <property type="entry name" value="Zinc finger, CCHC-type"/>
    <property type="match status" value="1"/>
</dbReference>
<keyword evidence="18" id="KW-0862">Zinc</keyword>
<evidence type="ECO:0000256" key="14">
    <source>
        <dbReference type="ARBA" id="ARBA00022932"/>
    </source>
</evidence>
<dbReference type="EMBL" id="ASHM01011925">
    <property type="protein sequence ID" value="PNX93875.1"/>
    <property type="molecule type" value="Genomic_DNA"/>
</dbReference>
<dbReference type="Gene3D" id="3.30.420.10">
    <property type="entry name" value="Ribonuclease H-like superfamily/Ribonuclease H"/>
    <property type="match status" value="1"/>
</dbReference>
<evidence type="ECO:0000256" key="13">
    <source>
        <dbReference type="ARBA" id="ARBA00022918"/>
    </source>
</evidence>
<dbReference type="InterPro" id="IPR001584">
    <property type="entry name" value="Integrase_cat-core"/>
</dbReference>
<comment type="caution">
    <text evidence="22">The sequence shown here is derived from an EMBL/GenBank/DDBJ whole genome shotgun (WGS) entry which is preliminary data.</text>
</comment>
<comment type="function">
    <text evidence="1">The aspartyl protease (PR) mediates the proteolytic cleavages of the Gag and Gag-Pol polyproteins after assembly of the VLP.</text>
</comment>
<dbReference type="PROSITE" id="PS50994">
    <property type="entry name" value="INTEGRASE"/>
    <property type="match status" value="1"/>
</dbReference>
<keyword evidence="14" id="KW-0808">Transferase</keyword>
<keyword evidence="15" id="KW-0917">Virion maturation</keyword>
<dbReference type="PANTHER" id="PTHR42648">
    <property type="entry name" value="TRANSPOSASE, PUTATIVE-RELATED"/>
    <property type="match status" value="1"/>
</dbReference>
<dbReference type="PANTHER" id="PTHR42648:SF11">
    <property type="entry name" value="TRANSPOSON TY4-P GAG-POL POLYPROTEIN"/>
    <property type="match status" value="1"/>
</dbReference>
<feature type="compositionally biased region" description="Low complexity" evidence="19">
    <location>
        <begin position="783"/>
        <end position="792"/>
    </location>
</feature>
<keyword evidence="17" id="KW-0511">Multifunctional enzyme</keyword>
<evidence type="ECO:0000256" key="17">
    <source>
        <dbReference type="ARBA" id="ARBA00023268"/>
    </source>
</evidence>
<dbReference type="InterPro" id="IPR036875">
    <property type="entry name" value="Znf_CCHC_sf"/>
</dbReference>
<evidence type="ECO:0000256" key="6">
    <source>
        <dbReference type="ARBA" id="ARBA00022741"/>
    </source>
</evidence>
<keyword evidence="12" id="KW-0229">DNA integration</keyword>
<feature type="compositionally biased region" description="Basic and acidic residues" evidence="19">
    <location>
        <begin position="196"/>
        <end position="213"/>
    </location>
</feature>
<dbReference type="Pfam" id="PF00665">
    <property type="entry name" value="rve"/>
    <property type="match status" value="1"/>
</dbReference>
<dbReference type="Pfam" id="PF22936">
    <property type="entry name" value="Pol_BBD"/>
    <property type="match status" value="1"/>
</dbReference>
<evidence type="ECO:0000256" key="9">
    <source>
        <dbReference type="ARBA" id="ARBA00022801"/>
    </source>
</evidence>
<dbReference type="GO" id="GO:0003887">
    <property type="term" value="F:DNA-directed DNA polymerase activity"/>
    <property type="evidence" value="ECO:0007669"/>
    <property type="project" value="UniProtKB-KW"/>
</dbReference>
<evidence type="ECO:0000313" key="23">
    <source>
        <dbReference type="Proteomes" id="UP000236291"/>
    </source>
</evidence>
<keyword evidence="7" id="KW-0064">Aspartyl protease</keyword>
<evidence type="ECO:0000256" key="3">
    <source>
        <dbReference type="ARBA" id="ARBA00022670"/>
    </source>
</evidence>
<evidence type="ECO:0000256" key="16">
    <source>
        <dbReference type="ARBA" id="ARBA00023172"/>
    </source>
</evidence>
<keyword evidence="5" id="KW-0479">Metal-binding</keyword>
<protein>
    <submittedName>
        <fullName evidence="22">Copia-type polyprotein</fullName>
    </submittedName>
</protein>
<reference evidence="22 23" key="2">
    <citation type="journal article" date="2017" name="Front. Plant Sci.">
        <title>Gene Classification and Mining of Molecular Markers Useful in Red Clover (Trifolium pratense) Breeding.</title>
        <authorList>
            <person name="Istvanek J."/>
            <person name="Dluhosova J."/>
            <person name="Dluhos P."/>
            <person name="Patkova L."/>
            <person name="Nedelnik J."/>
            <person name="Repkova J."/>
        </authorList>
    </citation>
    <scope>NUCLEOTIDE SEQUENCE [LARGE SCALE GENOMIC DNA]</scope>
    <source>
        <strain evidence="23">cv. Tatra</strain>
        <tissue evidence="22">Young leaves</tissue>
    </source>
</reference>
<dbReference type="SMART" id="SM00343">
    <property type="entry name" value="ZnF_C2HC"/>
    <property type="match status" value="1"/>
</dbReference>